<reference evidence="1" key="1">
    <citation type="submission" date="2008-02" db="EMBL/GenBank/DDBJ databases">
        <title>Complete sequence of Yersinia pseudotuberculosis YPIII.</title>
        <authorList>
            <consortium name="US DOE Joint Genome Institute"/>
            <person name="Challacombe J.F."/>
            <person name="Bruce D."/>
            <person name="Detter J.C."/>
            <person name="Green L."/>
            <person name="Land M."/>
            <person name="Munk C."/>
            <person name="Lindler L.E."/>
            <person name="Nikolich M.P."/>
            <person name="Brettin T."/>
        </authorList>
    </citation>
    <scope>NUCLEOTIDE SEQUENCE</scope>
    <source>
        <strain evidence="1">YPIII</strain>
    </source>
</reference>
<dbReference type="KEGG" id="ypy:YPK_0901"/>
<dbReference type="RefSeq" id="WP_012303684.1">
    <property type="nucleotide sequence ID" value="NZ_CP009792.1"/>
</dbReference>
<dbReference type="AlphaFoldDB" id="A0A0H3B0K0"/>
<accession>A0A0H3B0K0</accession>
<sequence length="150" mass="16366">MFNGKEIDYQDVELTNDGFWPDLNLSEFQRNRSIPADIDADTQADALLASVAEVNLDLRPLAAGYVAKGYQQAAAVPGVAMNGQTALISQYKKAVFARAKADLLGEYSTQFSRVPNAGQENPETRSRLLAEASTVLRNMKGVGRCTVRQI</sequence>
<dbReference type="PATRIC" id="fig|502800.11.peg.1527"/>
<proteinExistence type="predicted"/>
<evidence type="ECO:0000313" key="1">
    <source>
        <dbReference type="EMBL" id="ACA67202.1"/>
    </source>
</evidence>
<name>A0A0H3B0K0_YERPY</name>
<organism evidence="1">
    <name type="scientific">Yersinia pseudotuberculosis serotype O:3 (strain YPIII)</name>
    <dbReference type="NCBI Taxonomy" id="502800"/>
    <lineage>
        <taxon>Bacteria</taxon>
        <taxon>Pseudomonadati</taxon>
        <taxon>Pseudomonadota</taxon>
        <taxon>Gammaproteobacteria</taxon>
        <taxon>Enterobacterales</taxon>
        <taxon>Yersiniaceae</taxon>
        <taxon>Yersinia</taxon>
    </lineage>
</organism>
<dbReference type="EMBL" id="CP000950">
    <property type="protein sequence ID" value="ACA67202.1"/>
    <property type="molecule type" value="Genomic_DNA"/>
</dbReference>
<gene>
    <name evidence="1" type="ordered locus">YPK_0901</name>
</gene>
<protein>
    <submittedName>
        <fullName evidence="1">Head completion protein</fullName>
    </submittedName>
</protein>
<dbReference type="Pfam" id="PF05926">
    <property type="entry name" value="Phage_GPL"/>
    <property type="match status" value="1"/>
</dbReference>
<dbReference type="InterPro" id="IPR009225">
    <property type="entry name" value="Phage_head_completion_GpL"/>
</dbReference>